<organism evidence="2 3">
    <name type="scientific">Aggregatibacter segnis</name>
    <dbReference type="NCBI Taxonomy" id="739"/>
    <lineage>
        <taxon>Bacteria</taxon>
        <taxon>Pseudomonadati</taxon>
        <taxon>Pseudomonadota</taxon>
        <taxon>Gammaproteobacteria</taxon>
        <taxon>Pasteurellales</taxon>
        <taxon>Pasteurellaceae</taxon>
        <taxon>Aggregatibacter</taxon>
    </lineage>
</organism>
<gene>
    <name evidence="2" type="ORF">DPV83_08305</name>
</gene>
<proteinExistence type="predicted"/>
<keyword evidence="1" id="KW-0732">Signal</keyword>
<protein>
    <recommendedName>
        <fullName evidence="4">Outer membrane protein</fullName>
    </recommendedName>
</protein>
<evidence type="ECO:0008006" key="4">
    <source>
        <dbReference type="Google" id="ProtNLM"/>
    </source>
</evidence>
<feature type="signal peptide" evidence="1">
    <location>
        <begin position="1"/>
        <end position="20"/>
    </location>
</feature>
<reference evidence="2 3" key="1">
    <citation type="submission" date="2018-05" db="EMBL/GenBank/DDBJ databases">
        <title>Draft Genome Sequences for a Diverse set of 7 Haemophilus Species.</title>
        <authorList>
            <person name="Nichols M."/>
            <person name="Topaz N."/>
            <person name="Wang X."/>
            <person name="Wang X."/>
            <person name="Boxrud D."/>
        </authorList>
    </citation>
    <scope>NUCLEOTIDE SEQUENCE [LARGE SCALE GENOMIC DNA]</scope>
    <source>
        <strain evidence="2 3">C2001002503</strain>
    </source>
</reference>
<dbReference type="RefSeq" id="WP_006719410.1">
    <property type="nucleotide sequence ID" value="NZ_CAUOUY010000012.1"/>
</dbReference>
<evidence type="ECO:0000313" key="2">
    <source>
        <dbReference type="EMBL" id="RDE70187.1"/>
    </source>
</evidence>
<dbReference type="GeneID" id="60799081"/>
<evidence type="ECO:0000313" key="3">
    <source>
        <dbReference type="Proteomes" id="UP000253998"/>
    </source>
</evidence>
<dbReference type="Proteomes" id="UP000253998">
    <property type="component" value="Unassembled WGS sequence"/>
</dbReference>
<sequence length="214" mass="24755">MKLLKLFLLATLLYIPGVQAAEATDLNIKYSSNYLMPAYVHFHSDGFEYTINANINIPLYKIQFISKGAQSSNVFNMFSYKDTRNDKPYAEAKIANRKIEYGKIKNGLKTEELTLPTYDLFTVAFQLSYYGKLPNSFQITNGKKLYPMENVVLNTTKKQVKYNKQEVTEITYQFKTGGKDIVVKKHEGEKFPRFISYSRDGDEYELTFSDFVKN</sequence>
<name>A0A8B2U4S1_9PAST</name>
<evidence type="ECO:0000256" key="1">
    <source>
        <dbReference type="SAM" id="SignalP"/>
    </source>
</evidence>
<dbReference type="EMBL" id="QEPM01000006">
    <property type="protein sequence ID" value="RDE70187.1"/>
    <property type="molecule type" value="Genomic_DNA"/>
</dbReference>
<feature type="chain" id="PRO_5032875604" description="Outer membrane protein" evidence="1">
    <location>
        <begin position="21"/>
        <end position="214"/>
    </location>
</feature>
<comment type="caution">
    <text evidence="2">The sequence shown here is derived from an EMBL/GenBank/DDBJ whole genome shotgun (WGS) entry which is preliminary data.</text>
</comment>
<dbReference type="AlphaFoldDB" id="A0A8B2U4S1"/>
<accession>A0A8B2U4S1</accession>